<comment type="caution">
    <text evidence="2">The sequence shown here is derived from an EMBL/GenBank/DDBJ whole genome shotgun (WGS) entry which is preliminary data.</text>
</comment>
<keyword evidence="1" id="KW-0472">Membrane</keyword>
<evidence type="ECO:0000256" key="1">
    <source>
        <dbReference type="SAM" id="Phobius"/>
    </source>
</evidence>
<keyword evidence="1" id="KW-1133">Transmembrane helix</keyword>
<keyword evidence="1" id="KW-0812">Transmembrane</keyword>
<reference evidence="2" key="1">
    <citation type="submission" date="2022-11" db="EMBL/GenBank/DDBJ databases">
        <title>Larsenimonas rhizosphaerae sp. nov., isolated from a tidal mudflat.</title>
        <authorList>
            <person name="Lee S.D."/>
            <person name="Kim I.S."/>
        </authorList>
    </citation>
    <scope>NUCLEOTIDE SEQUENCE</scope>
    <source>
        <strain evidence="2">GH2-1</strain>
    </source>
</reference>
<dbReference type="RefSeq" id="WP_250935103.1">
    <property type="nucleotide sequence ID" value="NZ_JAMLJK010000001.1"/>
</dbReference>
<dbReference type="EMBL" id="JAPIVE010000002">
    <property type="protein sequence ID" value="MCX2524190.1"/>
    <property type="molecule type" value="Genomic_DNA"/>
</dbReference>
<organism evidence="2 3">
    <name type="scientific">Larsenimonas rhizosphaerae</name>
    <dbReference type="NCBI Taxonomy" id="2944682"/>
    <lineage>
        <taxon>Bacteria</taxon>
        <taxon>Pseudomonadati</taxon>
        <taxon>Pseudomonadota</taxon>
        <taxon>Gammaproteobacteria</taxon>
        <taxon>Oceanospirillales</taxon>
        <taxon>Halomonadaceae</taxon>
        <taxon>Larsenimonas</taxon>
    </lineage>
</organism>
<feature type="transmembrane region" description="Helical" evidence="1">
    <location>
        <begin position="81"/>
        <end position="102"/>
    </location>
</feature>
<sequence>MPRKLIPLQAFALLFMVAGATDALIYRHSRDLLAVYMTGNTSHVGQHLALGDGAGTLPLLGVIATFFFATTAGAWLGDRAGLWRATLIMLLTATLVTAAWALAETRGYSYRTVLCIAAGMGMLNQVSARESGVTFLTGMLVRTGRAVASGHFREVFTGLMRWMAMIAGAAIATVLDERYGEHSLLFIIGALIAGAMMTTGYVMAIRADTAKAEAGR</sequence>
<feature type="transmembrane region" description="Helical" evidence="1">
    <location>
        <begin position="184"/>
        <end position="204"/>
    </location>
</feature>
<dbReference type="PANTHER" id="PTHR37314">
    <property type="entry name" value="SLR0142 PROTEIN"/>
    <property type="match status" value="1"/>
</dbReference>
<proteinExistence type="predicted"/>
<dbReference type="PANTHER" id="PTHR37314:SF4">
    <property type="entry name" value="UPF0700 TRANSMEMBRANE PROTEIN YOAK"/>
    <property type="match status" value="1"/>
</dbReference>
<accession>A0AA41ZNJ0</accession>
<gene>
    <name evidence="2" type="ORF">OQ287_08050</name>
</gene>
<keyword evidence="3" id="KW-1185">Reference proteome</keyword>
<dbReference type="Pfam" id="PF06912">
    <property type="entry name" value="DUF1275"/>
    <property type="match status" value="1"/>
</dbReference>
<name>A0AA41ZNJ0_9GAMM</name>
<dbReference type="Proteomes" id="UP001165678">
    <property type="component" value="Unassembled WGS sequence"/>
</dbReference>
<evidence type="ECO:0000313" key="2">
    <source>
        <dbReference type="EMBL" id="MCX2524190.1"/>
    </source>
</evidence>
<dbReference type="InterPro" id="IPR010699">
    <property type="entry name" value="DUF1275"/>
</dbReference>
<protein>
    <submittedName>
        <fullName evidence="2">YoaK family protein</fullName>
    </submittedName>
</protein>
<feature type="transmembrane region" description="Helical" evidence="1">
    <location>
        <begin position="47"/>
        <end position="69"/>
    </location>
</feature>
<feature type="transmembrane region" description="Helical" evidence="1">
    <location>
        <begin position="155"/>
        <end position="172"/>
    </location>
</feature>
<dbReference type="AlphaFoldDB" id="A0AA41ZNJ0"/>
<evidence type="ECO:0000313" key="3">
    <source>
        <dbReference type="Proteomes" id="UP001165678"/>
    </source>
</evidence>